<dbReference type="InterPro" id="IPR028081">
    <property type="entry name" value="Leu-bd"/>
</dbReference>
<dbReference type="CDD" id="cd06334">
    <property type="entry name" value="PBP1_ABC_ligand_binding-like"/>
    <property type="match status" value="1"/>
</dbReference>
<gene>
    <name evidence="5" type="ORF">VQ02_18355</name>
</gene>
<comment type="caution">
    <text evidence="5">The sequence shown here is derived from an EMBL/GenBank/DDBJ whole genome shotgun (WGS) entry which is preliminary data.</text>
</comment>
<dbReference type="AlphaFoldDB" id="A0A0J6SMI8"/>
<dbReference type="SUPFAM" id="SSF53822">
    <property type="entry name" value="Periplasmic binding protein-like I"/>
    <property type="match status" value="1"/>
</dbReference>
<evidence type="ECO:0000256" key="1">
    <source>
        <dbReference type="ARBA" id="ARBA00010062"/>
    </source>
</evidence>
<name>A0A0J6SMI8_9HYPH</name>
<dbReference type="InterPro" id="IPR051010">
    <property type="entry name" value="BCAA_transport"/>
</dbReference>
<protein>
    <submittedName>
        <fullName evidence="5">Branched-chain amino acid ABC transporter substrate-binding protein</fullName>
    </submittedName>
</protein>
<reference evidence="5 6" key="1">
    <citation type="submission" date="2015-03" db="EMBL/GenBank/DDBJ databases">
        <title>Genome sequencing of Methylobacterium variabile DSM 16961.</title>
        <authorList>
            <person name="Chaudhry V."/>
            <person name="Patil P.B."/>
        </authorList>
    </citation>
    <scope>NUCLEOTIDE SEQUENCE [LARGE SCALE GENOMIC DNA]</scope>
    <source>
        <strain evidence="5 6">DSM 16961</strain>
    </source>
</reference>
<dbReference type="Gene3D" id="3.40.50.2300">
    <property type="match status" value="2"/>
</dbReference>
<dbReference type="Pfam" id="PF13458">
    <property type="entry name" value="Peripla_BP_6"/>
    <property type="match status" value="1"/>
</dbReference>
<keyword evidence="6" id="KW-1185">Reference proteome</keyword>
<dbReference type="PATRIC" id="fig|298794.3.peg.864"/>
<evidence type="ECO:0000256" key="2">
    <source>
        <dbReference type="ARBA" id="ARBA00022729"/>
    </source>
</evidence>
<evidence type="ECO:0000256" key="3">
    <source>
        <dbReference type="ARBA" id="ARBA00022970"/>
    </source>
</evidence>
<dbReference type="GO" id="GO:0006865">
    <property type="term" value="P:amino acid transport"/>
    <property type="evidence" value="ECO:0007669"/>
    <property type="project" value="UniProtKB-KW"/>
</dbReference>
<evidence type="ECO:0000313" key="5">
    <source>
        <dbReference type="EMBL" id="KMO34884.1"/>
    </source>
</evidence>
<accession>A0A0J6SMI8</accession>
<dbReference type="RefSeq" id="WP_048445644.1">
    <property type="nucleotide sequence ID" value="NZ_LABY01000127.1"/>
</dbReference>
<dbReference type="PANTHER" id="PTHR30483:SF38">
    <property type="entry name" value="BLR7848 PROTEIN"/>
    <property type="match status" value="1"/>
</dbReference>
<keyword evidence="3" id="KW-0813">Transport</keyword>
<dbReference type="OrthoDB" id="8184122at2"/>
<feature type="non-terminal residue" evidence="5">
    <location>
        <position position="1"/>
    </location>
</feature>
<dbReference type="InterPro" id="IPR028082">
    <property type="entry name" value="Peripla_BP_I"/>
</dbReference>
<evidence type="ECO:0000313" key="6">
    <source>
        <dbReference type="Proteomes" id="UP000035955"/>
    </source>
</evidence>
<evidence type="ECO:0000259" key="4">
    <source>
        <dbReference type="Pfam" id="PF13458"/>
    </source>
</evidence>
<keyword evidence="3" id="KW-0029">Amino-acid transport</keyword>
<dbReference type="Proteomes" id="UP000035955">
    <property type="component" value="Unassembled WGS sequence"/>
</dbReference>
<organism evidence="5 6">
    <name type="scientific">Methylobacterium variabile</name>
    <dbReference type="NCBI Taxonomy" id="298794"/>
    <lineage>
        <taxon>Bacteria</taxon>
        <taxon>Pseudomonadati</taxon>
        <taxon>Pseudomonadota</taxon>
        <taxon>Alphaproteobacteria</taxon>
        <taxon>Hyphomicrobiales</taxon>
        <taxon>Methylobacteriaceae</taxon>
        <taxon>Methylobacterium</taxon>
    </lineage>
</organism>
<keyword evidence="2" id="KW-0732">Signal</keyword>
<dbReference type="EMBL" id="LABY01000127">
    <property type="protein sequence ID" value="KMO34884.1"/>
    <property type="molecule type" value="Genomic_DNA"/>
</dbReference>
<feature type="domain" description="Leucine-binding protein" evidence="4">
    <location>
        <begin position="14"/>
        <end position="384"/>
    </location>
</feature>
<dbReference type="PANTHER" id="PTHR30483">
    <property type="entry name" value="LEUCINE-SPECIFIC-BINDING PROTEIN"/>
    <property type="match status" value="1"/>
</dbReference>
<comment type="similarity">
    <text evidence="1">Belongs to the leucine-binding protein family.</text>
</comment>
<proteinExistence type="inferred from homology"/>
<sequence>PRPAAAADGLPLTVLTRRSGPTAASGTPVANGIADYLTMLNRRDGGIGGVALDVEGGETGGELPRAVACYEAAVARGSVAGVPGSADAALALLPRLAANRTPLVAAGDGPAVMARGDALPWAFAPPATVWDALGAALAQIAQGGSEESPQGRSLAYMHRDSPAGREPVPVLRALAAELGLGFRAYALPDEAGGEAPATDPWRTARAADPDFVILDATAGLAGTPLRDAAAAGFPLNRVVTVGWTGEDDLLRPAPRAESGTRDLTAKGLRTVTWHAPGDSFPAFDQIDLLVIDAGLSRTPKDEGAGPLYNRGVYAAVILAEGIRNAQALAGRRRIDGSEMRRGLEAINLDPVRWKELGLVGFARRLRLSCADHSGRRPLTVQEWTGARWVQVGDEIAPPRERLGPHLDAAVAAYAERAAAETAAPGSRSREACPTPP</sequence>